<evidence type="ECO:0000259" key="2">
    <source>
        <dbReference type="Pfam" id="PF10021"/>
    </source>
</evidence>
<dbReference type="OrthoDB" id="9985428at2759"/>
<dbReference type="Gene3D" id="3.40.220.10">
    <property type="entry name" value="Leucine Aminopeptidase, subunit E, domain 1"/>
    <property type="match status" value="1"/>
</dbReference>
<reference evidence="3 4" key="1">
    <citation type="journal article" date="2011" name="Nat. Biotechnol.">
        <title>Comparative genomic analysis of the thermophilic biomass-degrading fungi Myceliophthora thermophila and Thielavia terrestris.</title>
        <authorList>
            <person name="Berka R.M."/>
            <person name="Grigoriev I.V."/>
            <person name="Otillar R."/>
            <person name="Salamov A."/>
            <person name="Grimwood J."/>
            <person name="Reid I."/>
            <person name="Ishmael N."/>
            <person name="John T."/>
            <person name="Darmond C."/>
            <person name="Moisan M.-C."/>
            <person name="Henrissat B."/>
            <person name="Coutinho P.M."/>
            <person name="Lombard V."/>
            <person name="Natvig D.O."/>
            <person name="Lindquist E."/>
            <person name="Schmutz J."/>
            <person name="Lucas S."/>
            <person name="Harris P."/>
            <person name="Powlowski J."/>
            <person name="Bellemare A."/>
            <person name="Taylor D."/>
            <person name="Butler G."/>
            <person name="de Vries R.P."/>
            <person name="Allijn I.E."/>
            <person name="van den Brink J."/>
            <person name="Ushinsky S."/>
            <person name="Storms R."/>
            <person name="Powell A.J."/>
            <person name="Paulsen I.T."/>
            <person name="Elbourne L.D.H."/>
            <person name="Baker S.E."/>
            <person name="Magnuson J."/>
            <person name="LaBoissiere S."/>
            <person name="Clutterbuck A.J."/>
            <person name="Martinez D."/>
            <person name="Wogulis M."/>
            <person name="de Leon A.L."/>
            <person name="Rey M.W."/>
            <person name="Tsang A."/>
        </authorList>
    </citation>
    <scope>NUCLEOTIDE SEQUENCE [LARGE SCALE GENOMIC DNA]</scope>
    <source>
        <strain evidence="4">ATCC 42464 / BCRC 31852 / DSM 1799</strain>
    </source>
</reference>
<gene>
    <name evidence="3" type="ORF">MYCTH_2309725</name>
</gene>
<dbReference type="OMA" id="EFKGWFE"/>
<dbReference type="GeneID" id="11511530"/>
<sequence length="414" mass="44503">MWRKKYYENPRRLALAAVAKETQELTATIAAKLPHLDTTKCEKLKLSELAPLDPSKCPRFRLALARGSSDDSDKPGLACGTVLRVFNLDTFDAALAMPSAVLGVPSSPKQTKTTATATTPLTAEAEEALRVEQLRASASAPENLDAATAGRVAVLNMASERSPGGGWLKGAAAQEEALCFRSTLAASLRRDLHYPIEPRAGLYTRDVVVFRRSMAADHRLMVPDTPEPELPVVSVLSVAGIRRPEVRRAGEAVLNTEGESADGNKAEGPGGGASKGESQSKNGAALGTDQRAQRGRDNKGRDEKGAKKAPRGPLVFADAAARDLTKDKMRLCLRMAGARGHTMLVLGAIGCGAFKNPPEEVAKCWDEVLSEAEFVGGWFKEIWFAVFDRRNEGNYEVFRDTFDGKVVGRISASV</sequence>
<protein>
    <recommendedName>
        <fullName evidence="2">Microbial-type PARG catalytic domain-containing protein</fullName>
    </recommendedName>
</protein>
<feature type="region of interest" description="Disordered" evidence="1">
    <location>
        <begin position="250"/>
        <end position="312"/>
    </location>
</feature>
<evidence type="ECO:0000256" key="1">
    <source>
        <dbReference type="SAM" id="MobiDB-lite"/>
    </source>
</evidence>
<evidence type="ECO:0000313" key="3">
    <source>
        <dbReference type="EMBL" id="AEO60494.1"/>
    </source>
</evidence>
<feature type="compositionally biased region" description="Basic and acidic residues" evidence="1">
    <location>
        <begin position="291"/>
        <end position="306"/>
    </location>
</feature>
<keyword evidence="4" id="KW-1185">Reference proteome</keyword>
<dbReference type="Pfam" id="PF10021">
    <property type="entry name" value="PARG_cat_microb"/>
    <property type="match status" value="1"/>
</dbReference>
<dbReference type="Proteomes" id="UP000007322">
    <property type="component" value="Chromosome 6"/>
</dbReference>
<dbReference type="KEGG" id="mtm:MYCTH_2309725"/>
<organism evidence="3 4">
    <name type="scientific">Thermothelomyces thermophilus (strain ATCC 42464 / BCRC 31852 / DSM 1799)</name>
    <name type="common">Sporotrichum thermophile</name>
    <dbReference type="NCBI Taxonomy" id="573729"/>
    <lineage>
        <taxon>Eukaryota</taxon>
        <taxon>Fungi</taxon>
        <taxon>Dikarya</taxon>
        <taxon>Ascomycota</taxon>
        <taxon>Pezizomycotina</taxon>
        <taxon>Sordariomycetes</taxon>
        <taxon>Sordariomycetidae</taxon>
        <taxon>Sordariales</taxon>
        <taxon>Chaetomiaceae</taxon>
        <taxon>Thermothelomyces</taxon>
    </lineage>
</organism>
<dbReference type="RefSeq" id="XP_003665739.1">
    <property type="nucleotide sequence ID" value="XM_003665691.1"/>
</dbReference>
<evidence type="ECO:0000313" key="4">
    <source>
        <dbReference type="Proteomes" id="UP000007322"/>
    </source>
</evidence>
<dbReference type="SUPFAM" id="SSF52949">
    <property type="entry name" value="Macro domain-like"/>
    <property type="match status" value="1"/>
</dbReference>
<dbReference type="STRING" id="573729.G2QMV4"/>
<dbReference type="AlphaFoldDB" id="G2QMV4"/>
<dbReference type="HOGENOM" id="CLU_024412_0_0_1"/>
<dbReference type="InterPro" id="IPR012664">
    <property type="entry name" value="CHP02452"/>
</dbReference>
<accession>G2QMV4</accession>
<dbReference type="InterPro" id="IPR043472">
    <property type="entry name" value="Macro_dom-like"/>
</dbReference>
<dbReference type="PANTHER" id="PTHR35596:SF1">
    <property type="entry name" value="MICROBIAL-TYPE PARG CATALYTIC DOMAIN-CONTAINING PROTEIN"/>
    <property type="match status" value="1"/>
</dbReference>
<dbReference type="eggNOG" id="ENOG502RY71">
    <property type="taxonomic scope" value="Eukaryota"/>
</dbReference>
<dbReference type="PANTHER" id="PTHR35596">
    <property type="entry name" value="DUF2263 DOMAIN-CONTAINING PROTEIN"/>
    <property type="match status" value="1"/>
</dbReference>
<dbReference type="InParanoid" id="G2QMV4"/>
<dbReference type="InterPro" id="IPR019261">
    <property type="entry name" value="PARG_cat_microbial"/>
</dbReference>
<dbReference type="VEuPathDB" id="FungiDB:MYCTH_2309725"/>
<dbReference type="EMBL" id="CP003007">
    <property type="protein sequence ID" value="AEO60494.1"/>
    <property type="molecule type" value="Genomic_DNA"/>
</dbReference>
<name>G2QMV4_THET4</name>
<feature type="domain" description="Microbial-type PARG catalytic" evidence="2">
    <location>
        <begin position="110"/>
        <end position="210"/>
    </location>
</feature>
<proteinExistence type="predicted"/>
<dbReference type="NCBIfam" id="TIGR02452">
    <property type="entry name" value="TIGR02452 family protein"/>
    <property type="match status" value="2"/>
</dbReference>